<name>A0ABP0GCM8_CLALP</name>
<keyword evidence="3" id="KW-1185">Reference proteome</keyword>
<evidence type="ECO:0000313" key="3">
    <source>
        <dbReference type="Proteomes" id="UP001642483"/>
    </source>
</evidence>
<keyword evidence="1" id="KW-0732">Signal</keyword>
<evidence type="ECO:0000313" key="2">
    <source>
        <dbReference type="EMBL" id="CAK8689544.1"/>
    </source>
</evidence>
<protein>
    <recommendedName>
        <fullName evidence="4">Secreted protein</fullName>
    </recommendedName>
</protein>
<accession>A0ABP0GCM8</accession>
<organism evidence="2 3">
    <name type="scientific">Clavelina lepadiformis</name>
    <name type="common">Light-bulb sea squirt</name>
    <name type="synonym">Ascidia lepadiformis</name>
    <dbReference type="NCBI Taxonomy" id="159417"/>
    <lineage>
        <taxon>Eukaryota</taxon>
        <taxon>Metazoa</taxon>
        <taxon>Chordata</taxon>
        <taxon>Tunicata</taxon>
        <taxon>Ascidiacea</taxon>
        <taxon>Aplousobranchia</taxon>
        <taxon>Clavelinidae</taxon>
        <taxon>Clavelina</taxon>
    </lineage>
</organism>
<feature type="chain" id="PRO_5047480375" description="Secreted protein" evidence="1">
    <location>
        <begin position="21"/>
        <end position="103"/>
    </location>
</feature>
<reference evidence="2 3" key="1">
    <citation type="submission" date="2024-02" db="EMBL/GenBank/DDBJ databases">
        <authorList>
            <person name="Daric V."/>
            <person name="Darras S."/>
        </authorList>
    </citation>
    <scope>NUCLEOTIDE SEQUENCE [LARGE SCALE GENOMIC DNA]</scope>
</reference>
<evidence type="ECO:0000256" key="1">
    <source>
        <dbReference type="SAM" id="SignalP"/>
    </source>
</evidence>
<proteinExistence type="predicted"/>
<evidence type="ECO:0008006" key="4">
    <source>
        <dbReference type="Google" id="ProtNLM"/>
    </source>
</evidence>
<feature type="signal peptide" evidence="1">
    <location>
        <begin position="1"/>
        <end position="20"/>
    </location>
</feature>
<dbReference type="Proteomes" id="UP001642483">
    <property type="component" value="Unassembled WGS sequence"/>
</dbReference>
<gene>
    <name evidence="2" type="ORF">CVLEPA_LOCUS21531</name>
</gene>
<sequence length="103" mass="11926">MPKIIIQELAHICCLLLTSTVNNYLQRHAANAEPYMIVDVPEKFPSCNEQYCHHIFQKLSLVCILAVQTRANQQRPSLMLWPKETGLLPRVGFLLRWVSFPIH</sequence>
<comment type="caution">
    <text evidence="2">The sequence shown here is derived from an EMBL/GenBank/DDBJ whole genome shotgun (WGS) entry which is preliminary data.</text>
</comment>
<dbReference type="EMBL" id="CAWYQH010000108">
    <property type="protein sequence ID" value="CAK8689544.1"/>
    <property type="molecule type" value="Genomic_DNA"/>
</dbReference>